<dbReference type="GO" id="GO:0016857">
    <property type="term" value="F:racemase and epimerase activity, acting on carbohydrates and derivatives"/>
    <property type="evidence" value="ECO:0007669"/>
    <property type="project" value="InterPro"/>
</dbReference>
<dbReference type="InterPro" id="IPR008000">
    <property type="entry name" value="Rham/fucose_mutarotase"/>
</dbReference>
<dbReference type="GeneID" id="89929148"/>
<keyword evidence="2" id="KW-1185">Reference proteome</keyword>
<evidence type="ECO:0000313" key="1">
    <source>
        <dbReference type="EMBL" id="KAK5167083.1"/>
    </source>
</evidence>
<dbReference type="Proteomes" id="UP001337655">
    <property type="component" value="Unassembled WGS sequence"/>
</dbReference>
<evidence type="ECO:0000313" key="2">
    <source>
        <dbReference type="Proteomes" id="UP001337655"/>
    </source>
</evidence>
<dbReference type="PANTHER" id="PTHR34389">
    <property type="entry name" value="L-RHAMNOSE MUTAROTASE"/>
    <property type="match status" value="1"/>
</dbReference>
<reference evidence="1 2" key="1">
    <citation type="submission" date="2023-08" db="EMBL/GenBank/DDBJ databases">
        <title>Black Yeasts Isolated from many extreme environments.</title>
        <authorList>
            <person name="Coleine C."/>
            <person name="Stajich J.E."/>
            <person name="Selbmann L."/>
        </authorList>
    </citation>
    <scope>NUCLEOTIDE SEQUENCE [LARGE SCALE GENOMIC DNA]</scope>
    <source>
        <strain evidence="1 2">CCFEE 5935</strain>
    </source>
</reference>
<dbReference type="PANTHER" id="PTHR34389:SF2">
    <property type="entry name" value="L-RHAMNOSE MUTAROTASE"/>
    <property type="match status" value="1"/>
</dbReference>
<evidence type="ECO:0008006" key="3">
    <source>
        <dbReference type="Google" id="ProtNLM"/>
    </source>
</evidence>
<dbReference type="InterPro" id="IPR011008">
    <property type="entry name" value="Dimeric_a/b-barrel"/>
</dbReference>
<dbReference type="Pfam" id="PF05336">
    <property type="entry name" value="rhaM"/>
    <property type="match status" value="1"/>
</dbReference>
<dbReference type="RefSeq" id="XP_064656891.1">
    <property type="nucleotide sequence ID" value="XM_064805049.1"/>
</dbReference>
<sequence>MADNGSHRIAQIIRLKRSSLQQYKDIHASAWPAVLKQIKDCNISDYSIYLDKTSMTLFATMKYTGSDFEGDMEKMKANPEVRRWWEMTDAMQETLVEGSTGSMDPKGWWRGLEEGLNDQVILDSGITCSGRVSRMTARHGEREELQTLDLWTWSDQF</sequence>
<organism evidence="1 2">
    <name type="scientific">Saxophila tyrrhenica</name>
    <dbReference type="NCBI Taxonomy" id="1690608"/>
    <lineage>
        <taxon>Eukaryota</taxon>
        <taxon>Fungi</taxon>
        <taxon>Dikarya</taxon>
        <taxon>Ascomycota</taxon>
        <taxon>Pezizomycotina</taxon>
        <taxon>Dothideomycetes</taxon>
        <taxon>Dothideomycetidae</taxon>
        <taxon>Mycosphaerellales</taxon>
        <taxon>Extremaceae</taxon>
        <taxon>Saxophila</taxon>
    </lineage>
</organism>
<dbReference type="SUPFAM" id="SSF54909">
    <property type="entry name" value="Dimeric alpha+beta barrel"/>
    <property type="match status" value="1"/>
</dbReference>
<proteinExistence type="predicted"/>
<dbReference type="AlphaFoldDB" id="A0AAV9P752"/>
<protein>
    <recommendedName>
        <fullName evidence="3">DUF718 domain protein</fullName>
    </recommendedName>
</protein>
<dbReference type="Gene3D" id="3.30.70.100">
    <property type="match status" value="1"/>
</dbReference>
<comment type="caution">
    <text evidence="1">The sequence shown here is derived from an EMBL/GenBank/DDBJ whole genome shotgun (WGS) entry which is preliminary data.</text>
</comment>
<name>A0AAV9P752_9PEZI</name>
<dbReference type="EMBL" id="JAVRRT010000012">
    <property type="protein sequence ID" value="KAK5167083.1"/>
    <property type="molecule type" value="Genomic_DNA"/>
</dbReference>
<gene>
    <name evidence="1" type="ORF">LTR77_007813</name>
</gene>
<accession>A0AAV9P752</accession>